<dbReference type="EMBL" id="LCZI01001375">
    <property type="protein sequence ID" value="KKZ61026.1"/>
    <property type="molecule type" value="Genomic_DNA"/>
</dbReference>
<evidence type="ECO:0000313" key="2">
    <source>
        <dbReference type="Proteomes" id="UP000034164"/>
    </source>
</evidence>
<name>A0A0G2J7K5_9EURO</name>
<organism evidence="1 2">
    <name type="scientific">[Emmonsia] crescens</name>
    <dbReference type="NCBI Taxonomy" id="73230"/>
    <lineage>
        <taxon>Eukaryota</taxon>
        <taxon>Fungi</taxon>
        <taxon>Dikarya</taxon>
        <taxon>Ascomycota</taxon>
        <taxon>Pezizomycotina</taxon>
        <taxon>Eurotiomycetes</taxon>
        <taxon>Eurotiomycetidae</taxon>
        <taxon>Onygenales</taxon>
        <taxon>Ajellomycetaceae</taxon>
        <taxon>Emergomyces</taxon>
    </lineage>
</organism>
<comment type="caution">
    <text evidence="1">The sequence shown here is derived from an EMBL/GenBank/DDBJ whole genome shotgun (WGS) entry which is preliminary data.</text>
</comment>
<protein>
    <submittedName>
        <fullName evidence="1">Uncharacterized protein</fullName>
    </submittedName>
</protein>
<gene>
    <name evidence="1" type="ORF">EMCG_04327</name>
</gene>
<evidence type="ECO:0000313" key="1">
    <source>
        <dbReference type="EMBL" id="KKZ61026.1"/>
    </source>
</evidence>
<dbReference type="Proteomes" id="UP000034164">
    <property type="component" value="Unassembled WGS sequence"/>
</dbReference>
<reference evidence="2" key="1">
    <citation type="journal article" date="2015" name="PLoS Genet.">
        <title>The dynamic genome and transcriptome of the human fungal pathogen Blastomyces and close relative Emmonsia.</title>
        <authorList>
            <person name="Munoz J.F."/>
            <person name="Gauthier G.M."/>
            <person name="Desjardins C.A."/>
            <person name="Gallo J.E."/>
            <person name="Holder J."/>
            <person name="Sullivan T.D."/>
            <person name="Marty A.J."/>
            <person name="Carmen J.C."/>
            <person name="Chen Z."/>
            <person name="Ding L."/>
            <person name="Gujja S."/>
            <person name="Magrini V."/>
            <person name="Misas E."/>
            <person name="Mitreva M."/>
            <person name="Priest M."/>
            <person name="Saif S."/>
            <person name="Whiston E.A."/>
            <person name="Young S."/>
            <person name="Zeng Q."/>
            <person name="Goldman W.E."/>
            <person name="Mardis E.R."/>
            <person name="Taylor J.W."/>
            <person name="McEwen J.G."/>
            <person name="Clay O.K."/>
            <person name="Klein B.S."/>
            <person name="Cuomo C.A."/>
        </authorList>
    </citation>
    <scope>NUCLEOTIDE SEQUENCE [LARGE SCALE GENOMIC DNA]</scope>
    <source>
        <strain evidence="2">UAMH 3008</strain>
    </source>
</reference>
<accession>A0A0G2J7K5</accession>
<dbReference type="VEuPathDB" id="FungiDB:EMCG_04327"/>
<sequence>MAAITRVVAEPSGMALHFIVAMKDMEIGVKHLNTIKKLLDLENAQGQLYNGICDEHAIKVQPAYQKLAQDEVLAAISDQECSMDKIQVVLNNLRSANDVDATVKARIYECMLRHQNYRAYRAYRSECEKEANVNTMAAAVRSGSEERQ</sequence>
<dbReference type="AlphaFoldDB" id="A0A0G2J7K5"/>
<proteinExistence type="predicted"/>
<dbReference type="OrthoDB" id="10544446at2759"/>